<feature type="active site" evidence="5">
    <location>
        <position position="22"/>
    </location>
</feature>
<dbReference type="SMART" id="SM00226">
    <property type="entry name" value="LMWPc"/>
    <property type="match status" value="1"/>
</dbReference>
<evidence type="ECO:0000313" key="7">
    <source>
        <dbReference type="EMBL" id="KAB1648857.1"/>
    </source>
</evidence>
<protein>
    <recommendedName>
        <fullName evidence="2">protein-tyrosine-phosphatase</fullName>
        <ecNumber evidence="2">3.1.3.48</ecNumber>
    </recommendedName>
</protein>
<evidence type="ECO:0000313" key="8">
    <source>
        <dbReference type="Proteomes" id="UP000431744"/>
    </source>
</evidence>
<dbReference type="Proteomes" id="UP000431744">
    <property type="component" value="Unassembled WGS sequence"/>
</dbReference>
<gene>
    <name evidence="7" type="ORF">F8O04_00690</name>
</gene>
<dbReference type="AlphaFoldDB" id="A0A6H9WPB2"/>
<dbReference type="Gene3D" id="3.40.50.2300">
    <property type="match status" value="1"/>
</dbReference>
<dbReference type="Pfam" id="PF01451">
    <property type="entry name" value="LMWPc"/>
    <property type="match status" value="1"/>
</dbReference>
<dbReference type="InterPro" id="IPR023485">
    <property type="entry name" value="Ptyr_pPase"/>
</dbReference>
<dbReference type="SUPFAM" id="SSF52788">
    <property type="entry name" value="Phosphotyrosine protein phosphatases I"/>
    <property type="match status" value="1"/>
</dbReference>
<keyword evidence="4" id="KW-0904">Protein phosphatase</keyword>
<proteinExistence type="inferred from homology"/>
<dbReference type="CDD" id="cd16343">
    <property type="entry name" value="LMWPTP"/>
    <property type="match status" value="1"/>
</dbReference>
<dbReference type="InterPro" id="IPR050438">
    <property type="entry name" value="LMW_PTPase"/>
</dbReference>
<dbReference type="RefSeq" id="WP_158027411.1">
    <property type="nucleotide sequence ID" value="NZ_BMHG01000001.1"/>
</dbReference>
<keyword evidence="8" id="KW-1185">Reference proteome</keyword>
<comment type="similarity">
    <text evidence="1">Belongs to the low molecular weight phosphotyrosine protein phosphatase family.</text>
</comment>
<evidence type="ECO:0000256" key="1">
    <source>
        <dbReference type="ARBA" id="ARBA00011063"/>
    </source>
</evidence>
<keyword evidence="3" id="KW-0378">Hydrolase</keyword>
<evidence type="ECO:0000259" key="6">
    <source>
        <dbReference type="SMART" id="SM00226"/>
    </source>
</evidence>
<feature type="domain" description="Phosphotyrosine protein phosphatase I" evidence="6">
    <location>
        <begin position="10"/>
        <end position="161"/>
    </location>
</feature>
<dbReference type="OrthoDB" id="9784339at2"/>
<feature type="active site" description="Proton donor" evidence="5">
    <location>
        <position position="135"/>
    </location>
</feature>
<evidence type="ECO:0000256" key="2">
    <source>
        <dbReference type="ARBA" id="ARBA00013064"/>
    </source>
</evidence>
<evidence type="ECO:0000256" key="5">
    <source>
        <dbReference type="PIRSR" id="PIRSR617867-1"/>
    </source>
</evidence>
<dbReference type="PRINTS" id="PR00719">
    <property type="entry name" value="LMWPTPASE"/>
</dbReference>
<organism evidence="7 8">
    <name type="scientific">Pseudoclavibacter endophyticus</name>
    <dbReference type="NCBI Taxonomy" id="1778590"/>
    <lineage>
        <taxon>Bacteria</taxon>
        <taxon>Bacillati</taxon>
        <taxon>Actinomycetota</taxon>
        <taxon>Actinomycetes</taxon>
        <taxon>Micrococcales</taxon>
        <taxon>Microbacteriaceae</taxon>
        <taxon>Pseudoclavibacter</taxon>
    </lineage>
</organism>
<feature type="active site" description="Nucleophile" evidence="5">
    <location>
        <position position="16"/>
    </location>
</feature>
<dbReference type="InterPro" id="IPR017867">
    <property type="entry name" value="Tyr_phospatase_low_mol_wt"/>
</dbReference>
<evidence type="ECO:0000256" key="4">
    <source>
        <dbReference type="ARBA" id="ARBA00022912"/>
    </source>
</evidence>
<sequence length="186" mass="21135">MSTTDRRPIVRICFVCTGNICRSPMAEVMFRQMVEEVGLGDDVSIASAGTGEWHVGERVDPRTRQALDRAGYRGELQRARQFELAWFSDFDLIITFDRGQRRILRSWAPTQDDRALIRPLLSFLDDSGPEAEILDPYYGNDELFDQVRDQIEAPCRALLQQMLPVVRAAKMSRPPTAPVPEPAPKE</sequence>
<dbReference type="EMBL" id="WBJY01000001">
    <property type="protein sequence ID" value="KAB1648857.1"/>
    <property type="molecule type" value="Genomic_DNA"/>
</dbReference>
<dbReference type="PANTHER" id="PTHR11717:SF7">
    <property type="entry name" value="LOW MOLECULAR WEIGHT PHOSPHOTYROSINE PROTEIN PHOSPHATASE"/>
    <property type="match status" value="1"/>
</dbReference>
<comment type="caution">
    <text evidence="7">The sequence shown here is derived from an EMBL/GenBank/DDBJ whole genome shotgun (WGS) entry which is preliminary data.</text>
</comment>
<name>A0A6H9WPB2_9MICO</name>
<dbReference type="PANTHER" id="PTHR11717">
    <property type="entry name" value="LOW MOLECULAR WEIGHT PROTEIN TYROSINE PHOSPHATASE"/>
    <property type="match status" value="1"/>
</dbReference>
<reference evidence="7 8" key="1">
    <citation type="submission" date="2019-09" db="EMBL/GenBank/DDBJ databases">
        <title>Phylogeny of genus Pseudoclavibacter and closely related genus.</title>
        <authorList>
            <person name="Li Y."/>
        </authorList>
    </citation>
    <scope>NUCLEOTIDE SEQUENCE [LARGE SCALE GENOMIC DNA]</scope>
    <source>
        <strain evidence="7 8">EGI 60007</strain>
    </source>
</reference>
<evidence type="ECO:0000256" key="3">
    <source>
        <dbReference type="ARBA" id="ARBA00022801"/>
    </source>
</evidence>
<dbReference type="EC" id="3.1.3.48" evidence="2"/>
<accession>A0A6H9WPB2</accession>
<dbReference type="InterPro" id="IPR036196">
    <property type="entry name" value="Ptyr_pPase_sf"/>
</dbReference>
<dbReference type="GO" id="GO:0004725">
    <property type="term" value="F:protein tyrosine phosphatase activity"/>
    <property type="evidence" value="ECO:0007669"/>
    <property type="project" value="UniProtKB-EC"/>
</dbReference>